<dbReference type="EMBL" id="CAJGYO010000002">
    <property type="protein sequence ID" value="CAD6209206.1"/>
    <property type="molecule type" value="Genomic_DNA"/>
</dbReference>
<evidence type="ECO:0000313" key="2">
    <source>
        <dbReference type="Proteomes" id="UP000604825"/>
    </source>
</evidence>
<proteinExistence type="predicted"/>
<sequence length="271" mass="30186">MEAMPGLNFRPGHGVQKAIFERFGCPVSPLEFSRTQFFLVASFGRCKFQLSKFSVGLLLQATIGGSASAFGVFHLAPRVFRFSVSSRSVGFHVSKLISFECAAYKVYFHLWSHGGPRWQSELAAFTKEEEDSWSEARKQAKGKAQRSFAEIVKSGILTGANSIPLRRSAFDRLIFPATANSSSQATATATVSRPTQAKVHWGSTVFQNCQKPGSNGQQTFEFEFKLKQWPTPNHPVSITQSNSWDMFSLPLRQTLKKPVQISDKMLPEAYC</sequence>
<accession>A0A811MNJ3</accession>
<dbReference type="PANTHER" id="PTHR33075">
    <property type="entry name" value="OS02G0499800 PROTEIN"/>
    <property type="match status" value="1"/>
</dbReference>
<dbReference type="PANTHER" id="PTHR33075:SF7">
    <property type="entry name" value="OS02G0303350 PROTEIN"/>
    <property type="match status" value="1"/>
</dbReference>
<dbReference type="Proteomes" id="UP000604825">
    <property type="component" value="Unassembled WGS sequence"/>
</dbReference>
<evidence type="ECO:0000313" key="1">
    <source>
        <dbReference type="EMBL" id="CAD6209206.1"/>
    </source>
</evidence>
<reference evidence="1" key="1">
    <citation type="submission" date="2020-10" db="EMBL/GenBank/DDBJ databases">
        <authorList>
            <person name="Han B."/>
            <person name="Lu T."/>
            <person name="Zhao Q."/>
            <person name="Huang X."/>
            <person name="Zhao Y."/>
        </authorList>
    </citation>
    <scope>NUCLEOTIDE SEQUENCE</scope>
</reference>
<comment type="caution">
    <text evidence="1">The sequence shown here is derived from an EMBL/GenBank/DDBJ whole genome shotgun (WGS) entry which is preliminary data.</text>
</comment>
<dbReference type="OrthoDB" id="696876at2759"/>
<name>A0A811MNJ3_9POAL</name>
<protein>
    <submittedName>
        <fullName evidence="1">Uncharacterized protein</fullName>
    </submittedName>
</protein>
<dbReference type="AlphaFoldDB" id="A0A811MNJ3"/>
<keyword evidence="2" id="KW-1185">Reference proteome</keyword>
<organism evidence="1 2">
    <name type="scientific">Miscanthus lutarioriparius</name>
    <dbReference type="NCBI Taxonomy" id="422564"/>
    <lineage>
        <taxon>Eukaryota</taxon>
        <taxon>Viridiplantae</taxon>
        <taxon>Streptophyta</taxon>
        <taxon>Embryophyta</taxon>
        <taxon>Tracheophyta</taxon>
        <taxon>Spermatophyta</taxon>
        <taxon>Magnoliopsida</taxon>
        <taxon>Liliopsida</taxon>
        <taxon>Poales</taxon>
        <taxon>Poaceae</taxon>
        <taxon>PACMAD clade</taxon>
        <taxon>Panicoideae</taxon>
        <taxon>Andropogonodae</taxon>
        <taxon>Andropogoneae</taxon>
        <taxon>Saccharinae</taxon>
        <taxon>Miscanthus</taxon>
    </lineage>
</organism>
<gene>
    <name evidence="1" type="ORF">NCGR_LOCUS5423</name>
</gene>